<dbReference type="AlphaFoldDB" id="A0A226F387"/>
<dbReference type="InterPro" id="IPR006612">
    <property type="entry name" value="THAP_Znf"/>
</dbReference>
<dbReference type="Pfam" id="PF05485">
    <property type="entry name" value="THAP"/>
    <property type="match status" value="1"/>
</dbReference>
<proteinExistence type="predicted"/>
<reference evidence="8 9" key="1">
    <citation type="submission" date="2015-12" db="EMBL/GenBank/DDBJ databases">
        <title>The genome of Folsomia candida.</title>
        <authorList>
            <person name="Faddeeva A."/>
            <person name="Derks M.F."/>
            <person name="Anvar Y."/>
            <person name="Smit S."/>
            <person name="Van Straalen N."/>
            <person name="Roelofs D."/>
        </authorList>
    </citation>
    <scope>NUCLEOTIDE SEQUENCE [LARGE SCALE GENOMIC DNA]</scope>
    <source>
        <strain evidence="8 9">VU population</strain>
        <tissue evidence="8">Whole body</tissue>
    </source>
</reference>
<gene>
    <name evidence="8" type="ORF">Fcan01_03045</name>
</gene>
<evidence type="ECO:0000256" key="5">
    <source>
        <dbReference type="PROSITE-ProRule" id="PRU00309"/>
    </source>
</evidence>
<evidence type="ECO:0000256" key="6">
    <source>
        <dbReference type="SAM" id="MobiDB-lite"/>
    </source>
</evidence>
<evidence type="ECO:0000256" key="1">
    <source>
        <dbReference type="ARBA" id="ARBA00022723"/>
    </source>
</evidence>
<evidence type="ECO:0000256" key="3">
    <source>
        <dbReference type="ARBA" id="ARBA00022833"/>
    </source>
</evidence>
<evidence type="ECO:0000313" key="8">
    <source>
        <dbReference type="EMBL" id="OXA63948.1"/>
    </source>
</evidence>
<dbReference type="EMBL" id="LNIX01000001">
    <property type="protein sequence ID" value="OXA63948.1"/>
    <property type="molecule type" value="Genomic_DNA"/>
</dbReference>
<dbReference type="Proteomes" id="UP000198287">
    <property type="component" value="Unassembled WGS sequence"/>
</dbReference>
<evidence type="ECO:0000256" key="4">
    <source>
        <dbReference type="ARBA" id="ARBA00023125"/>
    </source>
</evidence>
<dbReference type="OrthoDB" id="6611988at2759"/>
<dbReference type="GO" id="GO:0003677">
    <property type="term" value="F:DNA binding"/>
    <property type="evidence" value="ECO:0007669"/>
    <property type="project" value="UniProtKB-UniRule"/>
</dbReference>
<keyword evidence="4 5" id="KW-0238">DNA-binding</keyword>
<evidence type="ECO:0000256" key="2">
    <source>
        <dbReference type="ARBA" id="ARBA00022771"/>
    </source>
</evidence>
<keyword evidence="3" id="KW-0862">Zinc</keyword>
<evidence type="ECO:0000313" key="9">
    <source>
        <dbReference type="Proteomes" id="UP000198287"/>
    </source>
</evidence>
<dbReference type="SUPFAM" id="SSF57716">
    <property type="entry name" value="Glucocorticoid receptor-like (DNA-binding domain)"/>
    <property type="match status" value="1"/>
</dbReference>
<protein>
    <recommendedName>
        <fullName evidence="7">THAP-type domain-containing protein</fullName>
    </recommendedName>
</protein>
<name>A0A226F387_FOLCA</name>
<keyword evidence="2 5" id="KW-0863">Zinc-finger</keyword>
<feature type="region of interest" description="Disordered" evidence="6">
    <location>
        <begin position="219"/>
        <end position="238"/>
    </location>
</feature>
<dbReference type="GO" id="GO:0008270">
    <property type="term" value="F:zinc ion binding"/>
    <property type="evidence" value="ECO:0007669"/>
    <property type="project" value="UniProtKB-KW"/>
</dbReference>
<keyword evidence="9" id="KW-1185">Reference proteome</keyword>
<comment type="caution">
    <text evidence="8">The sequence shown here is derived from an EMBL/GenBank/DDBJ whole genome shotgun (WGS) entry which is preliminary data.</text>
</comment>
<dbReference type="SMART" id="SM00980">
    <property type="entry name" value="THAP"/>
    <property type="match status" value="1"/>
</dbReference>
<feature type="compositionally biased region" description="Acidic residues" evidence="6">
    <location>
        <begin position="219"/>
        <end position="235"/>
    </location>
</feature>
<evidence type="ECO:0000259" key="7">
    <source>
        <dbReference type="PROSITE" id="PS50950"/>
    </source>
</evidence>
<organism evidence="8 9">
    <name type="scientific">Folsomia candida</name>
    <name type="common">Springtail</name>
    <dbReference type="NCBI Taxonomy" id="158441"/>
    <lineage>
        <taxon>Eukaryota</taxon>
        <taxon>Metazoa</taxon>
        <taxon>Ecdysozoa</taxon>
        <taxon>Arthropoda</taxon>
        <taxon>Hexapoda</taxon>
        <taxon>Collembola</taxon>
        <taxon>Entomobryomorpha</taxon>
        <taxon>Isotomoidea</taxon>
        <taxon>Isotomidae</taxon>
        <taxon>Proisotominae</taxon>
        <taxon>Folsomia</taxon>
    </lineage>
</organism>
<feature type="domain" description="THAP-type" evidence="7">
    <location>
        <begin position="1"/>
        <end position="89"/>
    </location>
</feature>
<dbReference type="PROSITE" id="PS50950">
    <property type="entry name" value="ZF_THAP"/>
    <property type="match status" value="1"/>
</dbReference>
<accession>A0A226F387</accession>
<sequence>MGRNCVISSCPNRKGKPSHKVHAFPNAKHALLRTTWISRTIGTSSLKIDNFGVCSRHFSSNDYVAGQVTGIKAKGGAPVLKSIAIPTLNLWNSPTGETQLPDTDRMRIDMGAPICIELDRMEMGGTEIQQTVANVAINSDVTSNNELQLHIEISRLKSEIQECKTALESKKKVLSTYAKFRTLLRVRHLNLKDEDASYVNGERKRLAFINNARGRIDRSDEEDEEFRDGEEEFELPPDPAKADLEMINSILNSYTLI</sequence>
<keyword evidence="1" id="KW-0479">Metal-binding</keyword>